<evidence type="ECO:0000313" key="3">
    <source>
        <dbReference type="Proteomes" id="UP000838100"/>
    </source>
</evidence>
<sequence length="153" mass="16442">MLSINNTVCPLLCTLFLAIATITFTATSAAADPLNIKVYIEGKTRSGNTIVGRADSNQAVSIIGSQWRLNGRKMANRFTQTLRLKDQYVGGTIQYCVTVIKESMRGQKTYCSNNAGPIAAKVIQSPSISIAQHPTGTTNSMQATLMANHQAGF</sequence>
<dbReference type="RefSeq" id="WP_237445307.1">
    <property type="nucleotide sequence ID" value="NZ_CAKLPX010000003.1"/>
</dbReference>
<name>A0ABN8EJT1_9GAMM</name>
<dbReference type="Proteomes" id="UP000838100">
    <property type="component" value="Unassembled WGS sequence"/>
</dbReference>
<feature type="signal peptide" evidence="1">
    <location>
        <begin position="1"/>
        <end position="31"/>
    </location>
</feature>
<accession>A0ABN8EJT1</accession>
<evidence type="ECO:0000313" key="2">
    <source>
        <dbReference type="EMBL" id="CAH0992626.1"/>
    </source>
</evidence>
<proteinExistence type="predicted"/>
<gene>
    <name evidence="2" type="ORF">SIN8267_02759</name>
</gene>
<comment type="caution">
    <text evidence="2">The sequence shown here is derived from an EMBL/GenBank/DDBJ whole genome shotgun (WGS) entry which is preliminary data.</text>
</comment>
<feature type="chain" id="PRO_5045473469" evidence="1">
    <location>
        <begin position="32"/>
        <end position="153"/>
    </location>
</feature>
<evidence type="ECO:0000256" key="1">
    <source>
        <dbReference type="SAM" id="SignalP"/>
    </source>
</evidence>
<keyword evidence="3" id="KW-1185">Reference proteome</keyword>
<organism evidence="2 3">
    <name type="scientific">Sinobacterium norvegicum</name>
    <dbReference type="NCBI Taxonomy" id="1641715"/>
    <lineage>
        <taxon>Bacteria</taxon>
        <taxon>Pseudomonadati</taxon>
        <taxon>Pseudomonadota</taxon>
        <taxon>Gammaproteobacteria</taxon>
        <taxon>Cellvibrionales</taxon>
        <taxon>Spongiibacteraceae</taxon>
        <taxon>Sinobacterium</taxon>
    </lineage>
</organism>
<reference evidence="2" key="1">
    <citation type="submission" date="2021-12" db="EMBL/GenBank/DDBJ databases">
        <authorList>
            <person name="Rodrigo-Torres L."/>
            <person name="Arahal R. D."/>
            <person name="Lucena T."/>
        </authorList>
    </citation>
    <scope>NUCLEOTIDE SEQUENCE</scope>
    <source>
        <strain evidence="2">CECT 8267</strain>
    </source>
</reference>
<dbReference type="EMBL" id="CAKLPX010000003">
    <property type="protein sequence ID" value="CAH0992626.1"/>
    <property type="molecule type" value="Genomic_DNA"/>
</dbReference>
<protein>
    <submittedName>
        <fullName evidence="2">Uncharacterized protein</fullName>
    </submittedName>
</protein>
<keyword evidence="1" id="KW-0732">Signal</keyword>